<name>E4NDK1_KITSK</name>
<keyword evidence="1" id="KW-0175">Coiled coil</keyword>
<dbReference type="Proteomes" id="UP000007076">
    <property type="component" value="Chromosome"/>
</dbReference>
<feature type="coiled-coil region" evidence="1">
    <location>
        <begin position="93"/>
        <end position="141"/>
    </location>
</feature>
<dbReference type="HOGENOM" id="CLU_121779_0_0_11"/>
<dbReference type="STRING" id="452652.KSE_34750"/>
<accession>E4NDK1</accession>
<evidence type="ECO:0000313" key="2">
    <source>
        <dbReference type="EMBL" id="BAJ29282.1"/>
    </source>
</evidence>
<dbReference type="AlphaFoldDB" id="E4NDK1"/>
<organism evidence="2 3">
    <name type="scientific">Kitasatospora setae (strain ATCC 33774 / DSM 43861 / JCM 3304 / KCC A-0304 / NBRC 14216 / KM-6054)</name>
    <name type="common">Streptomyces setae</name>
    <dbReference type="NCBI Taxonomy" id="452652"/>
    <lineage>
        <taxon>Bacteria</taxon>
        <taxon>Bacillati</taxon>
        <taxon>Actinomycetota</taxon>
        <taxon>Actinomycetes</taxon>
        <taxon>Kitasatosporales</taxon>
        <taxon>Streptomycetaceae</taxon>
        <taxon>Kitasatospora</taxon>
    </lineage>
</organism>
<sequence>MGRITEETRARNEDALRAAMDRLLRGELPPGGKCDLKTLAAEAGVTRTALYPKKDRDGTTRPGPYQHLAEEFERRLKALQDAGTVPDPRAAQIERLKTTNAELKKRVTDRDAEIEKLTEFKQLALSRIAAQHLEIERLREELAEQPELTGPVGIVASLPTPRGIAPHGSCS</sequence>
<protein>
    <submittedName>
        <fullName evidence="2">Uncharacterized protein</fullName>
    </submittedName>
</protein>
<proteinExistence type="predicted"/>
<dbReference type="RefSeq" id="WP_014136589.1">
    <property type="nucleotide sequence ID" value="NC_016109.1"/>
</dbReference>
<dbReference type="EMBL" id="AP010968">
    <property type="protein sequence ID" value="BAJ29282.1"/>
    <property type="molecule type" value="Genomic_DNA"/>
</dbReference>
<dbReference type="KEGG" id="ksk:KSE_34750"/>
<evidence type="ECO:0000313" key="3">
    <source>
        <dbReference type="Proteomes" id="UP000007076"/>
    </source>
</evidence>
<gene>
    <name evidence="2" type="ordered locus">KSE_34750</name>
</gene>
<keyword evidence="3" id="KW-1185">Reference proteome</keyword>
<dbReference type="eggNOG" id="ENOG50340CG">
    <property type="taxonomic scope" value="Bacteria"/>
</dbReference>
<evidence type="ECO:0000256" key="1">
    <source>
        <dbReference type="SAM" id="Coils"/>
    </source>
</evidence>
<reference evidence="2 3" key="1">
    <citation type="journal article" date="2010" name="DNA Res.">
        <title>Genome sequence of Kitasatospora setae NBRC 14216T: an evolutionary snapshot of the family Streptomycetaceae.</title>
        <authorList>
            <person name="Ichikawa N."/>
            <person name="Oguchi A."/>
            <person name="Ikeda H."/>
            <person name="Ishikawa J."/>
            <person name="Kitani S."/>
            <person name="Watanabe Y."/>
            <person name="Nakamura S."/>
            <person name="Katano Y."/>
            <person name="Kishi E."/>
            <person name="Sasagawa M."/>
            <person name="Ankai A."/>
            <person name="Fukui S."/>
            <person name="Hashimoto Y."/>
            <person name="Kamata S."/>
            <person name="Otoguro M."/>
            <person name="Tanikawa S."/>
            <person name="Nihira T."/>
            <person name="Horinouchi S."/>
            <person name="Ohnishi Y."/>
            <person name="Hayakawa M."/>
            <person name="Kuzuyama T."/>
            <person name="Arisawa A."/>
            <person name="Nomoto F."/>
            <person name="Miura H."/>
            <person name="Takahashi Y."/>
            <person name="Fujita N."/>
        </authorList>
    </citation>
    <scope>NUCLEOTIDE SEQUENCE [LARGE SCALE GENOMIC DNA]</scope>
    <source>
        <strain evidence="3">ATCC 33774 / DSM 43861 / JCM 3304 / KCC A-0304 / NBRC 14216 / KM-6054</strain>
    </source>
</reference>
<dbReference type="PATRIC" id="fig|452652.3.peg.3481"/>